<dbReference type="AlphaFoldDB" id="A0A4Y8W971"/>
<dbReference type="Pfam" id="PF07916">
    <property type="entry name" value="TraG_N"/>
    <property type="match status" value="1"/>
</dbReference>
<feature type="transmembrane region" description="Helical" evidence="2">
    <location>
        <begin position="413"/>
        <end position="432"/>
    </location>
</feature>
<feature type="transmembrane region" description="Helical" evidence="2">
    <location>
        <begin position="58"/>
        <end position="77"/>
    </location>
</feature>
<feature type="domain" description="TraG N-terminal Proteobacteria" evidence="3">
    <location>
        <begin position="4"/>
        <end position="452"/>
    </location>
</feature>
<evidence type="ECO:0000313" key="5">
    <source>
        <dbReference type="Proteomes" id="UP000297753"/>
    </source>
</evidence>
<feature type="transmembrane region" description="Helical" evidence="2">
    <location>
        <begin position="363"/>
        <end position="384"/>
    </location>
</feature>
<accession>A0A4Y8W971</accession>
<name>A0A4Y8W971_9VIBR</name>
<comment type="caution">
    <text evidence="4">The sequence shown here is derived from an EMBL/GenBank/DDBJ whole genome shotgun (WGS) entry which is preliminary data.</text>
</comment>
<feature type="region of interest" description="Disordered" evidence="1">
    <location>
        <begin position="888"/>
        <end position="937"/>
    </location>
</feature>
<dbReference type="OrthoDB" id="5555296at2"/>
<dbReference type="Proteomes" id="UP000297753">
    <property type="component" value="Unassembled WGS sequence"/>
</dbReference>
<dbReference type="InterPro" id="IPR012931">
    <property type="entry name" value="TraG_N_Proteobacteria"/>
</dbReference>
<gene>
    <name evidence="4" type="ORF">ELS82_22760</name>
</gene>
<sequence>MNLEYYVYSQGETLQRLLNAVAAFFQTASFASMSSIALMIGALMTMMYFFATRNTKHLYVWAIVFALVPSMLIHQTARVQIIDKTEPGGVYSVDNVPYIVALPTWFFSSMMMGVTETVETLFTTSDDKRYGRTGMMFGSELFQLSRQVDLRDIEQRRIWNDFFRNCIIGDIQINRKYTWNALFQAPDIFDFLGEHSMSPLRGVMVNGLAQDFKTCREIYPILKREFDGASAEELDLLGTYLHGKKASIYKPHVRNALQNSYQDFIGVSHNAVQILRQNMAMNAMRRSIDSLNPNARAMNYAYTSNKMQQTSMWATLGMQAREFIPMMHTMLFFLFSCLSFMIATAALIPALTKMVLMNYIKTFAYLATWPPLFAILNALMLWSLESTSSSTADPMNGLTLKNANALDELHIRFGYLAGFLMMAIPVLAGKILQGGVAAAQAMNYQLASMINSTNARVSAASSTGNVDFGNMQMQNYTFNNTSANKWDDNLLLRTGMATVQQQDGASITTLQNDGGRKLYNAQEAVSKPVWHAQVASMAQNSVNDQFASALTSQEQHINTFTDSYSNSLQQSDRWNDSWSRSDTYGDVHNASTEGQITHSRSKMESAIDNISQTMGWTRDQARAYATSASVGASAGLTIGTPGQNILSGGVSTSVQWSSEERQAYNAMSAEQKQALDQATQQYSEGANAMSRAGRTLDAKENHSAVEQYAHDFALNHQRMQSAAASVSESNAEVASLSKIQSRLDSNSLTFTENITSGFQRYLESELEDKDSVARLMNATQPEELKEVRERFDKYARSEAFEKAFEISTSNSDVEALAKFYNSQNLATTPTLSAEQKTMINSGAKQAKGKIEEVTIDMINYRGSDHLFDDDVYRNIKGSVSVTAGHMQNEAEQPVTPTINPDSDVVKTVENHVNPPAKKAEDRKPHTGYQLYDRNGDK</sequence>
<proteinExistence type="predicted"/>
<feature type="transmembrane region" description="Helical" evidence="2">
    <location>
        <begin position="20"/>
        <end position="51"/>
    </location>
</feature>
<keyword evidence="2" id="KW-0812">Transmembrane</keyword>
<organism evidence="4 5">
    <name type="scientific">Vibrio ouci</name>
    <dbReference type="NCBI Taxonomy" id="2499078"/>
    <lineage>
        <taxon>Bacteria</taxon>
        <taxon>Pseudomonadati</taxon>
        <taxon>Pseudomonadota</taxon>
        <taxon>Gammaproteobacteria</taxon>
        <taxon>Vibrionales</taxon>
        <taxon>Vibrionaceae</taxon>
        <taxon>Vibrio</taxon>
    </lineage>
</organism>
<keyword evidence="2" id="KW-0472">Membrane</keyword>
<evidence type="ECO:0000256" key="2">
    <source>
        <dbReference type="SAM" id="Phobius"/>
    </source>
</evidence>
<keyword evidence="2" id="KW-1133">Transmembrane helix</keyword>
<reference evidence="4 5" key="1">
    <citation type="submission" date="2019-01" db="EMBL/GenBank/DDBJ databases">
        <title>Vibrio BEI176 sp. nov, a marine bacterium isolated from China: eastern marignal seas.</title>
        <authorList>
            <person name="Li B."/>
        </authorList>
    </citation>
    <scope>NUCLEOTIDE SEQUENCE [LARGE SCALE GENOMIC DNA]</scope>
    <source>
        <strain evidence="4 5">BEI176</strain>
    </source>
</reference>
<evidence type="ECO:0000259" key="3">
    <source>
        <dbReference type="Pfam" id="PF07916"/>
    </source>
</evidence>
<dbReference type="NCBIfam" id="NF010295">
    <property type="entry name" value="PRK13735.1"/>
    <property type="match status" value="1"/>
</dbReference>
<dbReference type="EMBL" id="SATR01000076">
    <property type="protein sequence ID" value="TFH89344.1"/>
    <property type="molecule type" value="Genomic_DNA"/>
</dbReference>
<protein>
    <submittedName>
        <fullName evidence="4">Conjugal transfer protein TraG</fullName>
    </submittedName>
</protein>
<evidence type="ECO:0000256" key="1">
    <source>
        <dbReference type="SAM" id="MobiDB-lite"/>
    </source>
</evidence>
<feature type="transmembrane region" description="Helical" evidence="2">
    <location>
        <begin position="330"/>
        <end position="351"/>
    </location>
</feature>
<dbReference type="RefSeq" id="WP_134837481.1">
    <property type="nucleotide sequence ID" value="NZ_SATR01000076.1"/>
</dbReference>
<evidence type="ECO:0000313" key="4">
    <source>
        <dbReference type="EMBL" id="TFH89344.1"/>
    </source>
</evidence>
<keyword evidence="5" id="KW-1185">Reference proteome</keyword>